<dbReference type="SUPFAM" id="SSF56112">
    <property type="entry name" value="Protein kinase-like (PK-like)"/>
    <property type="match status" value="1"/>
</dbReference>
<evidence type="ECO:0000259" key="2">
    <source>
        <dbReference type="PROSITE" id="PS50011"/>
    </source>
</evidence>
<dbReference type="SMART" id="SM00220">
    <property type="entry name" value="S_TKc"/>
    <property type="match status" value="1"/>
</dbReference>
<dbReference type="PANTHER" id="PTHR44167:SF24">
    <property type="entry name" value="SERINE_THREONINE-PROTEIN KINASE CHK2"/>
    <property type="match status" value="1"/>
</dbReference>
<keyword evidence="4" id="KW-1185">Reference proteome</keyword>
<dbReference type="GO" id="GO:0005524">
    <property type="term" value="F:ATP binding"/>
    <property type="evidence" value="ECO:0007669"/>
    <property type="project" value="InterPro"/>
</dbReference>
<proteinExistence type="predicted"/>
<keyword evidence="3" id="KW-0418">Kinase</keyword>
<keyword evidence="3" id="KW-0808">Transferase</keyword>
<dbReference type="AlphaFoldDB" id="A0A6A6ZKZ0"/>
<dbReference type="PANTHER" id="PTHR44167">
    <property type="entry name" value="OVARIAN-SPECIFIC SERINE/THREONINE-PROTEIN KINASE LOK-RELATED"/>
    <property type="match status" value="1"/>
</dbReference>
<dbReference type="InterPro" id="IPR008271">
    <property type="entry name" value="Ser/Thr_kinase_AS"/>
</dbReference>
<sequence>MTIPPAREELGWVLGSSRTNVPDNFVDFLLAPMTNQHALHSRHCRLRRLLQTGVLLAVSDSRKVSVDGRTFQRDIKREQAEQDYQASLQHGTGIRLGDLTYLLVYTDLNQEQQQQQRELKEALQRTSAENIKSVMLLSPTPSNSTIDYHGYSIFDAHLHGTTSIVSLGYDKSNGQPVAVKIVICTRVQFSDLRKEIKIIGRLNHRNDECRIVGLIMSPPATTGALELLVSWKSLPDPATFLRDSVRQVASGLAYVHSLNILHQDIKPNNIVYHSISPVHAIIVDFGCSDLSPTSLCHDQGTVPYLAPEIMRVKDGESTQPFSFPSDASVYLSFKKIMATNTVELHHPEFWDLVLEILAWDPEVRPTAMEVVQRFSDQEQSQVHEDERRTTTGEDLMAKRRKL</sequence>
<accession>A0A6A6ZKZ0</accession>
<dbReference type="Gene3D" id="3.30.200.20">
    <property type="entry name" value="Phosphorylase Kinase, domain 1"/>
    <property type="match status" value="1"/>
</dbReference>
<dbReference type="PROSITE" id="PS50011">
    <property type="entry name" value="PROTEIN_KINASE_DOM"/>
    <property type="match status" value="1"/>
</dbReference>
<dbReference type="InterPro" id="IPR011009">
    <property type="entry name" value="Kinase-like_dom_sf"/>
</dbReference>
<dbReference type="GO" id="GO:0004674">
    <property type="term" value="F:protein serine/threonine kinase activity"/>
    <property type="evidence" value="ECO:0007669"/>
    <property type="project" value="UniProtKB-KW"/>
</dbReference>
<feature type="compositionally biased region" description="Basic and acidic residues" evidence="1">
    <location>
        <begin position="381"/>
        <end position="402"/>
    </location>
</feature>
<evidence type="ECO:0000313" key="3">
    <source>
        <dbReference type="EMBL" id="KAF2820885.1"/>
    </source>
</evidence>
<dbReference type="InterPro" id="IPR000719">
    <property type="entry name" value="Prot_kinase_dom"/>
</dbReference>
<dbReference type="Proteomes" id="UP000799424">
    <property type="component" value="Unassembled WGS sequence"/>
</dbReference>
<dbReference type="OrthoDB" id="5979581at2759"/>
<protein>
    <submittedName>
        <fullName evidence="3">Serine/threonine protein kinase</fullName>
    </submittedName>
</protein>
<organism evidence="3 4">
    <name type="scientific">Ophiobolus disseminans</name>
    <dbReference type="NCBI Taxonomy" id="1469910"/>
    <lineage>
        <taxon>Eukaryota</taxon>
        <taxon>Fungi</taxon>
        <taxon>Dikarya</taxon>
        <taxon>Ascomycota</taxon>
        <taxon>Pezizomycotina</taxon>
        <taxon>Dothideomycetes</taxon>
        <taxon>Pleosporomycetidae</taxon>
        <taxon>Pleosporales</taxon>
        <taxon>Pleosporineae</taxon>
        <taxon>Phaeosphaeriaceae</taxon>
        <taxon>Ophiobolus</taxon>
    </lineage>
</organism>
<dbReference type="Gene3D" id="1.10.510.10">
    <property type="entry name" value="Transferase(Phosphotransferase) domain 1"/>
    <property type="match status" value="1"/>
</dbReference>
<dbReference type="GO" id="GO:0005634">
    <property type="term" value="C:nucleus"/>
    <property type="evidence" value="ECO:0007669"/>
    <property type="project" value="TreeGrafter"/>
</dbReference>
<dbReference type="GO" id="GO:0044773">
    <property type="term" value="P:mitotic DNA damage checkpoint signaling"/>
    <property type="evidence" value="ECO:0007669"/>
    <property type="project" value="TreeGrafter"/>
</dbReference>
<name>A0A6A6ZKZ0_9PLEO</name>
<gene>
    <name evidence="3" type="ORF">CC86DRAFT_397735</name>
</gene>
<evidence type="ECO:0000313" key="4">
    <source>
        <dbReference type="Proteomes" id="UP000799424"/>
    </source>
</evidence>
<keyword evidence="3" id="KW-0723">Serine/threonine-protein kinase</keyword>
<dbReference type="PROSITE" id="PS00108">
    <property type="entry name" value="PROTEIN_KINASE_ST"/>
    <property type="match status" value="1"/>
</dbReference>
<reference evidence="3" key="1">
    <citation type="journal article" date="2020" name="Stud. Mycol.">
        <title>101 Dothideomycetes genomes: a test case for predicting lifestyles and emergence of pathogens.</title>
        <authorList>
            <person name="Haridas S."/>
            <person name="Albert R."/>
            <person name="Binder M."/>
            <person name="Bloem J."/>
            <person name="Labutti K."/>
            <person name="Salamov A."/>
            <person name="Andreopoulos B."/>
            <person name="Baker S."/>
            <person name="Barry K."/>
            <person name="Bills G."/>
            <person name="Bluhm B."/>
            <person name="Cannon C."/>
            <person name="Castanera R."/>
            <person name="Culley D."/>
            <person name="Daum C."/>
            <person name="Ezra D."/>
            <person name="Gonzalez J."/>
            <person name="Henrissat B."/>
            <person name="Kuo A."/>
            <person name="Liang C."/>
            <person name="Lipzen A."/>
            <person name="Lutzoni F."/>
            <person name="Magnuson J."/>
            <person name="Mondo S."/>
            <person name="Nolan M."/>
            <person name="Ohm R."/>
            <person name="Pangilinan J."/>
            <person name="Park H.-J."/>
            <person name="Ramirez L."/>
            <person name="Alfaro M."/>
            <person name="Sun H."/>
            <person name="Tritt A."/>
            <person name="Yoshinaga Y."/>
            <person name="Zwiers L.-H."/>
            <person name="Turgeon B."/>
            <person name="Goodwin S."/>
            <person name="Spatafora J."/>
            <person name="Crous P."/>
            <person name="Grigoriev I."/>
        </authorList>
    </citation>
    <scope>NUCLEOTIDE SEQUENCE</scope>
    <source>
        <strain evidence="3">CBS 113818</strain>
    </source>
</reference>
<feature type="domain" description="Protein kinase" evidence="2">
    <location>
        <begin position="151"/>
        <end position="382"/>
    </location>
</feature>
<feature type="region of interest" description="Disordered" evidence="1">
    <location>
        <begin position="374"/>
        <end position="402"/>
    </location>
</feature>
<evidence type="ECO:0000256" key="1">
    <source>
        <dbReference type="SAM" id="MobiDB-lite"/>
    </source>
</evidence>
<dbReference type="EMBL" id="MU006239">
    <property type="protein sequence ID" value="KAF2820885.1"/>
    <property type="molecule type" value="Genomic_DNA"/>
</dbReference>
<dbReference type="Pfam" id="PF00069">
    <property type="entry name" value="Pkinase"/>
    <property type="match status" value="1"/>
</dbReference>
<dbReference type="CDD" id="cd00180">
    <property type="entry name" value="PKc"/>
    <property type="match status" value="1"/>
</dbReference>